<feature type="chain" id="PRO_5047067905" evidence="1">
    <location>
        <begin position="24"/>
        <end position="367"/>
    </location>
</feature>
<sequence length="367" mass="40944">MKKYLYSLILLGSALFYHSSSMAQGCVAIRQFSGIGNAVGQGNIIEKGEWNIAMNYRYFKSFRHFRGTHEEPNRIANNTEVINWSHGWDFNINYAFSDRVYGIVSLPFAYNERSSLYEHGRNSRHMTYSGGLADMRFGAGYWLLSSEKAKRGNTALGLGFKLPTGNYNAKSTFYNVGPEGQPQVRPVDQSIQLGDGGVGLIVDAQGIWNLSHFFLYYDGFYMFNPRNTNGTFTNRGRQSEAIMSVPDQYAFRSGLFMPILGHGLGVSLGGRVEGIPVRDLIGSSDGFRRPGYIVSVEPGVSYMLGNVTASLNVPIALIRNRTRSLTDIADSTAENYRHGDAAFADYLINFTLAWRIPKKTSDVFNIQ</sequence>
<name>A0ABV9T8J6_9BACT</name>
<accession>A0ABV9T8J6</accession>
<dbReference type="PROSITE" id="PS51257">
    <property type="entry name" value="PROKAR_LIPOPROTEIN"/>
    <property type="match status" value="1"/>
</dbReference>
<keyword evidence="3" id="KW-1185">Reference proteome</keyword>
<dbReference type="Proteomes" id="UP001595818">
    <property type="component" value="Unassembled WGS sequence"/>
</dbReference>
<evidence type="ECO:0000313" key="3">
    <source>
        <dbReference type="Proteomes" id="UP001595818"/>
    </source>
</evidence>
<proteinExistence type="predicted"/>
<evidence type="ECO:0000256" key="1">
    <source>
        <dbReference type="SAM" id="SignalP"/>
    </source>
</evidence>
<keyword evidence="1" id="KW-0732">Signal</keyword>
<evidence type="ECO:0000313" key="2">
    <source>
        <dbReference type="EMBL" id="MFC4874781.1"/>
    </source>
</evidence>
<protein>
    <submittedName>
        <fullName evidence="2">Uncharacterized protein</fullName>
    </submittedName>
</protein>
<organism evidence="2 3">
    <name type="scientific">Negadavirga shengliensis</name>
    <dbReference type="NCBI Taxonomy" id="1389218"/>
    <lineage>
        <taxon>Bacteria</taxon>
        <taxon>Pseudomonadati</taxon>
        <taxon>Bacteroidota</taxon>
        <taxon>Cytophagia</taxon>
        <taxon>Cytophagales</taxon>
        <taxon>Cyclobacteriaceae</taxon>
        <taxon>Negadavirga</taxon>
    </lineage>
</organism>
<comment type="caution">
    <text evidence="2">The sequence shown here is derived from an EMBL/GenBank/DDBJ whole genome shotgun (WGS) entry which is preliminary data.</text>
</comment>
<gene>
    <name evidence="2" type="ORF">ACFPFU_23960</name>
</gene>
<feature type="signal peptide" evidence="1">
    <location>
        <begin position="1"/>
        <end position="23"/>
    </location>
</feature>
<reference evidence="3" key="1">
    <citation type="journal article" date="2019" name="Int. J. Syst. Evol. Microbiol.">
        <title>The Global Catalogue of Microorganisms (GCM) 10K type strain sequencing project: providing services to taxonomists for standard genome sequencing and annotation.</title>
        <authorList>
            <consortium name="The Broad Institute Genomics Platform"/>
            <consortium name="The Broad Institute Genome Sequencing Center for Infectious Disease"/>
            <person name="Wu L."/>
            <person name="Ma J."/>
        </authorList>
    </citation>
    <scope>NUCLEOTIDE SEQUENCE [LARGE SCALE GENOMIC DNA]</scope>
    <source>
        <strain evidence="3">CGMCC 4.7466</strain>
    </source>
</reference>
<dbReference type="RefSeq" id="WP_377068961.1">
    <property type="nucleotide sequence ID" value="NZ_JBHSJJ010000022.1"/>
</dbReference>
<dbReference type="EMBL" id="JBHSJJ010000022">
    <property type="protein sequence ID" value="MFC4874781.1"/>
    <property type="molecule type" value="Genomic_DNA"/>
</dbReference>